<dbReference type="AlphaFoldDB" id="A0A7W3LI92"/>
<evidence type="ECO:0008006" key="4">
    <source>
        <dbReference type="Google" id="ProtNLM"/>
    </source>
</evidence>
<name>A0A7W3LI92_ACTNM</name>
<evidence type="ECO:0000256" key="1">
    <source>
        <dbReference type="SAM" id="MobiDB-lite"/>
    </source>
</evidence>
<proteinExistence type="predicted"/>
<sequence length="183" mass="19767">MPLRLPAVVAVLLVAGCGARGDVRVSAPPGYRVERVVDFGFAVPPDWRRAEEKDEQGRPLTTVRGPALPSGVPDGVAHAQRYADYPQGFGTALDQFRDLSRLNGYRLTVDREVRVGGAARAHRFEASYELSTDRGVPTAFRLSGVYALTGDGTLVEFVLRAPQQGAAAARLPLILDSLRLAEK</sequence>
<evidence type="ECO:0000313" key="2">
    <source>
        <dbReference type="EMBL" id="MBA8948575.1"/>
    </source>
</evidence>
<accession>A0A7W3LI92</accession>
<evidence type="ECO:0000313" key="3">
    <source>
        <dbReference type="Proteomes" id="UP000572680"/>
    </source>
</evidence>
<dbReference type="RefSeq" id="WP_182841192.1">
    <property type="nucleotide sequence ID" value="NZ_BAAALP010000030.1"/>
</dbReference>
<gene>
    <name evidence="2" type="ORF">HNR61_000173</name>
</gene>
<dbReference type="Proteomes" id="UP000572680">
    <property type="component" value="Unassembled WGS sequence"/>
</dbReference>
<keyword evidence="3" id="KW-1185">Reference proteome</keyword>
<reference evidence="2 3" key="1">
    <citation type="submission" date="2020-08" db="EMBL/GenBank/DDBJ databases">
        <title>Genomic Encyclopedia of Type Strains, Phase IV (KMG-IV): sequencing the most valuable type-strain genomes for metagenomic binning, comparative biology and taxonomic classification.</title>
        <authorList>
            <person name="Goeker M."/>
        </authorList>
    </citation>
    <scope>NUCLEOTIDE SEQUENCE [LARGE SCALE GENOMIC DNA]</scope>
    <source>
        <strain evidence="2 3">DSM 44197</strain>
    </source>
</reference>
<dbReference type="EMBL" id="JACJIA010000001">
    <property type="protein sequence ID" value="MBA8948575.1"/>
    <property type="molecule type" value="Genomic_DNA"/>
</dbReference>
<dbReference type="PROSITE" id="PS51257">
    <property type="entry name" value="PROKAR_LIPOPROTEIN"/>
    <property type="match status" value="1"/>
</dbReference>
<feature type="region of interest" description="Disordered" evidence="1">
    <location>
        <begin position="50"/>
        <end position="70"/>
    </location>
</feature>
<organism evidence="2 3">
    <name type="scientific">Actinomadura namibiensis</name>
    <dbReference type="NCBI Taxonomy" id="182080"/>
    <lineage>
        <taxon>Bacteria</taxon>
        <taxon>Bacillati</taxon>
        <taxon>Actinomycetota</taxon>
        <taxon>Actinomycetes</taxon>
        <taxon>Streptosporangiales</taxon>
        <taxon>Thermomonosporaceae</taxon>
        <taxon>Actinomadura</taxon>
    </lineage>
</organism>
<comment type="caution">
    <text evidence="2">The sequence shown here is derived from an EMBL/GenBank/DDBJ whole genome shotgun (WGS) entry which is preliminary data.</text>
</comment>
<protein>
    <recommendedName>
        <fullName evidence="4">Lipoprotein</fullName>
    </recommendedName>
</protein>